<keyword evidence="5" id="KW-1185">Reference proteome</keyword>
<dbReference type="AlphaFoldDB" id="A0A1I3T298"/>
<evidence type="ECO:0000256" key="1">
    <source>
        <dbReference type="ARBA" id="ARBA00023015"/>
    </source>
</evidence>
<dbReference type="EMBL" id="FORU01000012">
    <property type="protein sequence ID" value="SFJ63816.1"/>
    <property type="molecule type" value="Genomic_DNA"/>
</dbReference>
<dbReference type="STRING" id="1150112.SAMN04487893_1122"/>
<dbReference type="PANTHER" id="PTHR38465">
    <property type="entry name" value="HTH-TYPE TRANSCRIPTIONAL REGULATOR MJ1563-RELATED"/>
    <property type="match status" value="1"/>
</dbReference>
<dbReference type="Proteomes" id="UP000243887">
    <property type="component" value="Unassembled WGS sequence"/>
</dbReference>
<name>A0A1I3T298_9FLAO</name>
<sequence length="164" mass="19439">MQEISIQMEYEQDIIDFFQDYCAHHEALYHYSPLTSKLYTFLLFSGMGDGVTFDEIVEKLNASKSSISTSLNVLLNNNQIEQFNKIDERKRYFRINPKYLTNRLFTIKKSIEKELDLTCRLLEFNQNNKLNVFKCESRINVYIEHLEKSSEELSQTIEKLKNSN</sequence>
<keyword evidence="3" id="KW-0804">Transcription</keyword>
<reference evidence="5" key="1">
    <citation type="submission" date="2016-10" db="EMBL/GenBank/DDBJ databases">
        <authorList>
            <person name="Varghese N."/>
            <person name="Submissions S."/>
        </authorList>
    </citation>
    <scope>NUCLEOTIDE SEQUENCE [LARGE SCALE GENOMIC DNA]</scope>
    <source>
        <strain evidence="5">DSM 26542</strain>
    </source>
</reference>
<accession>A0A1I3T298</accession>
<dbReference type="Gene3D" id="1.10.10.10">
    <property type="entry name" value="Winged helix-like DNA-binding domain superfamily/Winged helix DNA-binding domain"/>
    <property type="match status" value="1"/>
</dbReference>
<keyword evidence="2" id="KW-0238">DNA-binding</keyword>
<dbReference type="InterPro" id="IPR036388">
    <property type="entry name" value="WH-like_DNA-bd_sf"/>
</dbReference>
<evidence type="ECO:0000256" key="2">
    <source>
        <dbReference type="ARBA" id="ARBA00023125"/>
    </source>
</evidence>
<dbReference type="InterPro" id="IPR036390">
    <property type="entry name" value="WH_DNA-bd_sf"/>
</dbReference>
<evidence type="ECO:0000313" key="4">
    <source>
        <dbReference type="EMBL" id="SFJ63816.1"/>
    </source>
</evidence>
<organism evidence="4 5">
    <name type="scientific">Myroides guanonis</name>
    <dbReference type="NCBI Taxonomy" id="1150112"/>
    <lineage>
        <taxon>Bacteria</taxon>
        <taxon>Pseudomonadati</taxon>
        <taxon>Bacteroidota</taxon>
        <taxon>Flavobacteriia</taxon>
        <taxon>Flavobacteriales</taxon>
        <taxon>Flavobacteriaceae</taxon>
        <taxon>Myroides</taxon>
    </lineage>
</organism>
<evidence type="ECO:0008006" key="6">
    <source>
        <dbReference type="Google" id="ProtNLM"/>
    </source>
</evidence>
<dbReference type="InterPro" id="IPR052362">
    <property type="entry name" value="HTH-GbsR_regulator"/>
</dbReference>
<evidence type="ECO:0000256" key="3">
    <source>
        <dbReference type="ARBA" id="ARBA00023163"/>
    </source>
</evidence>
<evidence type="ECO:0000313" key="5">
    <source>
        <dbReference type="Proteomes" id="UP000243887"/>
    </source>
</evidence>
<dbReference type="SUPFAM" id="SSF46785">
    <property type="entry name" value="Winged helix' DNA-binding domain"/>
    <property type="match status" value="1"/>
</dbReference>
<gene>
    <name evidence="4" type="ORF">SAMN04487893_1122</name>
</gene>
<dbReference type="GO" id="GO:0003677">
    <property type="term" value="F:DNA binding"/>
    <property type="evidence" value="ECO:0007669"/>
    <property type="project" value="UniProtKB-KW"/>
</dbReference>
<protein>
    <recommendedName>
        <fullName evidence="6">DNA-binding transcriptional regulator GbsR, MarR family</fullName>
    </recommendedName>
</protein>
<proteinExistence type="predicted"/>
<dbReference type="PANTHER" id="PTHR38465:SF1">
    <property type="entry name" value="HTH-TYPE TRANSCRIPTIONAL REGULATOR MJ1563-RELATED"/>
    <property type="match status" value="1"/>
</dbReference>
<keyword evidence="1" id="KW-0805">Transcription regulation</keyword>